<feature type="region of interest" description="Disordered" evidence="23">
    <location>
        <begin position="262"/>
        <end position="297"/>
    </location>
</feature>
<dbReference type="GO" id="GO:0006310">
    <property type="term" value="P:DNA recombination"/>
    <property type="evidence" value="ECO:0007669"/>
    <property type="project" value="UniProtKB-KW"/>
</dbReference>
<keyword evidence="8" id="KW-0547">Nucleotide-binding</keyword>
<dbReference type="PANTHER" id="PTHR42648">
    <property type="entry name" value="TRANSPOSASE, PUTATIVE-RELATED"/>
    <property type="match status" value="1"/>
</dbReference>
<keyword evidence="5" id="KW-0548">Nucleotidyltransferase</keyword>
<comment type="catalytic activity">
    <reaction evidence="22">
        <text>DNA(n) + a 2'-deoxyribonucleoside 5'-triphosphate = DNA(n+1) + diphosphate</text>
        <dbReference type="Rhea" id="RHEA:22508"/>
        <dbReference type="Rhea" id="RHEA-COMP:17339"/>
        <dbReference type="Rhea" id="RHEA-COMP:17340"/>
        <dbReference type="ChEBI" id="CHEBI:33019"/>
        <dbReference type="ChEBI" id="CHEBI:61560"/>
        <dbReference type="ChEBI" id="CHEBI:173112"/>
        <dbReference type="EC" id="2.7.7.7"/>
    </reaction>
</comment>
<evidence type="ECO:0000256" key="13">
    <source>
        <dbReference type="ARBA" id="ARBA00022842"/>
    </source>
</evidence>
<evidence type="ECO:0000256" key="6">
    <source>
        <dbReference type="ARBA" id="ARBA00022722"/>
    </source>
</evidence>
<accession>A0A2X0P7Q9</accession>
<organism evidence="25 26">
    <name type="scientific">Microbotryum silenes-dioicae</name>
    <dbReference type="NCBI Taxonomy" id="796604"/>
    <lineage>
        <taxon>Eukaryota</taxon>
        <taxon>Fungi</taxon>
        <taxon>Dikarya</taxon>
        <taxon>Basidiomycota</taxon>
        <taxon>Pucciniomycotina</taxon>
        <taxon>Microbotryomycetes</taxon>
        <taxon>Microbotryales</taxon>
        <taxon>Microbotryaceae</taxon>
        <taxon>Microbotryum</taxon>
    </lineage>
</organism>
<reference evidence="25 26" key="1">
    <citation type="submission" date="2016-11" db="EMBL/GenBank/DDBJ databases">
        <authorList>
            <person name="Jaros S."/>
            <person name="Januszkiewicz K."/>
            <person name="Wedrychowicz H."/>
        </authorList>
    </citation>
    <scope>NUCLEOTIDE SEQUENCE [LARGE SCALE GENOMIC DNA]</scope>
</reference>
<evidence type="ECO:0000313" key="26">
    <source>
        <dbReference type="Proteomes" id="UP000249464"/>
    </source>
</evidence>
<keyword evidence="20" id="KW-0511">Multifunctional enzyme</keyword>
<evidence type="ECO:0000256" key="3">
    <source>
        <dbReference type="ARBA" id="ARBA00022612"/>
    </source>
</evidence>
<dbReference type="GO" id="GO:0004519">
    <property type="term" value="F:endonuclease activity"/>
    <property type="evidence" value="ECO:0007669"/>
    <property type="project" value="UniProtKB-KW"/>
</dbReference>
<evidence type="ECO:0000256" key="2">
    <source>
        <dbReference type="ARBA" id="ARBA00022578"/>
    </source>
</evidence>
<dbReference type="GO" id="GO:0003887">
    <property type="term" value="F:DNA-directed DNA polymerase activity"/>
    <property type="evidence" value="ECO:0007669"/>
    <property type="project" value="UniProtKB-KW"/>
</dbReference>
<keyword evidence="2" id="KW-0815">Transposition</keyword>
<keyword evidence="14" id="KW-0694">RNA-binding</keyword>
<dbReference type="GO" id="GO:0046872">
    <property type="term" value="F:metal ion binding"/>
    <property type="evidence" value="ECO:0007669"/>
    <property type="project" value="UniProtKB-KW"/>
</dbReference>
<dbReference type="GO" id="GO:0006508">
    <property type="term" value="P:proteolysis"/>
    <property type="evidence" value="ECO:0007669"/>
    <property type="project" value="UniProtKB-KW"/>
</dbReference>
<dbReference type="Gene3D" id="3.30.420.10">
    <property type="entry name" value="Ribonuclease H-like superfamily/Ribonuclease H"/>
    <property type="match status" value="1"/>
</dbReference>
<evidence type="ECO:0000256" key="15">
    <source>
        <dbReference type="ARBA" id="ARBA00022908"/>
    </source>
</evidence>
<dbReference type="GO" id="GO:0004190">
    <property type="term" value="F:aspartic-type endopeptidase activity"/>
    <property type="evidence" value="ECO:0007669"/>
    <property type="project" value="UniProtKB-KW"/>
</dbReference>
<feature type="region of interest" description="Disordered" evidence="23">
    <location>
        <begin position="1"/>
        <end position="37"/>
    </location>
</feature>
<comment type="catalytic activity">
    <reaction evidence="21">
        <text>DNA(n) + a 2'-deoxyribonucleoside 5'-triphosphate = DNA(n+1) + diphosphate</text>
        <dbReference type="Rhea" id="RHEA:22508"/>
        <dbReference type="Rhea" id="RHEA-COMP:17339"/>
        <dbReference type="Rhea" id="RHEA-COMP:17340"/>
        <dbReference type="ChEBI" id="CHEBI:33019"/>
        <dbReference type="ChEBI" id="CHEBI:61560"/>
        <dbReference type="ChEBI" id="CHEBI:173112"/>
        <dbReference type="EC" id="2.7.7.49"/>
    </reaction>
</comment>
<comment type="function">
    <text evidence="1">The aspartyl protease (PR) mediates the proteolytic cleavages of the Gag and Gag-Pol polyproteins after assembly of the VLP.</text>
</comment>
<evidence type="ECO:0000256" key="4">
    <source>
        <dbReference type="ARBA" id="ARBA00022670"/>
    </source>
</evidence>
<dbReference type="InterPro" id="IPR057670">
    <property type="entry name" value="SH3_retrovirus"/>
</dbReference>
<evidence type="ECO:0000256" key="18">
    <source>
        <dbReference type="ARBA" id="ARBA00023113"/>
    </source>
</evidence>
<keyword evidence="18" id="KW-0917">Virion maturation</keyword>
<dbReference type="InterPro" id="IPR039537">
    <property type="entry name" value="Retrotran_Ty1/copia-like"/>
</dbReference>
<evidence type="ECO:0000256" key="20">
    <source>
        <dbReference type="ARBA" id="ARBA00023268"/>
    </source>
</evidence>
<dbReference type="Pfam" id="PF25597">
    <property type="entry name" value="SH3_retrovirus"/>
    <property type="match status" value="1"/>
</dbReference>
<dbReference type="PROSITE" id="PS50994">
    <property type="entry name" value="INTEGRASE"/>
    <property type="match status" value="1"/>
</dbReference>
<evidence type="ECO:0000313" key="25">
    <source>
        <dbReference type="EMBL" id="SGY54043.1"/>
    </source>
</evidence>
<dbReference type="SUPFAM" id="SSF53098">
    <property type="entry name" value="Ribonuclease H-like"/>
    <property type="match status" value="1"/>
</dbReference>
<keyword evidence="17" id="KW-0808">Transferase</keyword>
<evidence type="ECO:0000256" key="19">
    <source>
        <dbReference type="ARBA" id="ARBA00023172"/>
    </source>
</evidence>
<dbReference type="InterPro" id="IPR036397">
    <property type="entry name" value="RNaseH_sf"/>
</dbReference>
<evidence type="ECO:0000256" key="9">
    <source>
        <dbReference type="ARBA" id="ARBA00022750"/>
    </source>
</evidence>
<evidence type="ECO:0000256" key="17">
    <source>
        <dbReference type="ARBA" id="ARBA00022932"/>
    </source>
</evidence>
<dbReference type="Pfam" id="PF00665">
    <property type="entry name" value="rve"/>
    <property type="match status" value="1"/>
</dbReference>
<dbReference type="GO" id="GO:0003964">
    <property type="term" value="F:RNA-directed DNA polymerase activity"/>
    <property type="evidence" value="ECO:0007669"/>
    <property type="project" value="UniProtKB-KW"/>
</dbReference>
<protein>
    <submittedName>
        <fullName evidence="25">BQ5605_C006g03832 protein</fullName>
    </submittedName>
</protein>
<dbReference type="GO" id="GO:0005524">
    <property type="term" value="F:ATP binding"/>
    <property type="evidence" value="ECO:0007669"/>
    <property type="project" value="UniProtKB-KW"/>
</dbReference>
<dbReference type="GO" id="GO:0005634">
    <property type="term" value="C:nucleus"/>
    <property type="evidence" value="ECO:0007669"/>
    <property type="project" value="UniProtKB-ARBA"/>
</dbReference>
<proteinExistence type="predicted"/>
<dbReference type="Pfam" id="PF07727">
    <property type="entry name" value="RVT_2"/>
    <property type="match status" value="1"/>
</dbReference>
<dbReference type="InterPro" id="IPR001584">
    <property type="entry name" value="Integrase_cat-core"/>
</dbReference>
<dbReference type="GO" id="GO:0015074">
    <property type="term" value="P:DNA integration"/>
    <property type="evidence" value="ECO:0007669"/>
    <property type="project" value="UniProtKB-KW"/>
</dbReference>
<evidence type="ECO:0000256" key="14">
    <source>
        <dbReference type="ARBA" id="ARBA00022884"/>
    </source>
</evidence>
<dbReference type="Proteomes" id="UP000249464">
    <property type="component" value="Unassembled WGS sequence"/>
</dbReference>
<sequence length="1421" mass="156030">MSQPAWGNSDDIGGMASTPPPPPSSSTSNQPFDVAPATVVTLTKEQYDALVKNQHPAQAQEDDAISMRHLLPPVNPPAFPDDSKLTKDNYVDWDLAMSTTYAREVCAYLCKGQHDPSWPPTFHTRWEDYAARALASSLTVTTKATIGPLIQTGGSAHDCWLALAARYAPSDAQAYSTLIKDYFSMPLCPPTWSGFHAWTNRAMAIAARALDNLPPVFDSWLTTFYAVKVQDNKLPRVEQIFTSMKTVARTLRHDPTPALAAKPVATTKPSASGKKGRWDRSGPAPSNCPACGQGKHWELQGTSSSQAPAFVATEEASKDLDMSFFLSPTFVSFGAPNVFLLDSASTCHIVNNASFFNGPLAPTSHILQGLGGTVKASGVSSVKLVSDIGTKFNLNNMLYAPESPANLVSVRAFDRKGVRITFERGQAELRTQQGRIATASAIASRVYKLNTSIQTPSPGVIHTLVSTKSHGIPLLTLHRRYGHASVQTLKKLAASGQVEGLDWTYSDLECVDFTCNACLASKAHHLPFPPSSFHASEPLALVHSDVLSFPEELFSHKRYLVTFVNDFSRKTWVYPIGHKSEVLPTFKDWLMEIENETGRRVKTLRSDNGGEYVSTTFNGFCVARGIRRKLTIPYMPEQNGRAERLNQSIVEGTLALLIDSGLPRTCWDKAAMCYIHTKKLLPHAALKGGVPNSFGCRAWATVPAHRWDKLDPKGIPLVFVGYDRHAKAWRLLDPSSMRVSLSQNVTFLETEFPFVAVPARVTPPSVPGFYPRLPPADALATPLPPVLVEPTQPPLLNDDATSLIHLPQRPPEPAPPEPTPLAKVKPTWEYGNVAKIGPNPGKYGEIDARNIIAGPRTRRQLVPTLITREDLVGGPDGPTPAFQGMLCAFASTKASFAEHDLSVVQDPANWGDVIRSGQQDTWGGPAHNEFDSLLNKYEVFKVIDSCELPAGEILLRSGWVFRTKRNQHGDIIDRKACLVAHGCAQCPGIDFEQNYAPVVKFTSIWALIALAAANSYHVHQADVNKAYLHGKLDKPFYMRVPQGIDMPGKILRLSKSIYGLCQAGTIWNAEIDSTLRSLGYVPTQSDICIYRRKHDGHSHYIALYVDDLLLVGPSTAEIDRVLDALELAYGIKRLGPAKYIHGIQVKRGHNGSITLSQERYLRDILARFQFADAKPASVPMQPGVVLDFENSSATPEDRTRYLQAIGLLMYAAVGTRPDLAFVVSYLARFSQQPGPEHWTAIKHVLRYIKGTLDLGLTYRKTNQPLHGYSDANWGACLTTSQLTMGYAFILSGAAIAWYSKREHRVAKSTTDTEYLSLLYASGDAIHLSKLLSELGAPVPGPVVLYGDNQGLLALAQHPTNHQGSRHVCISEHYVRERVAEKEIEVRYIATGNMFADIFTKALGPKPFIFHRTNLGLRGAVV</sequence>
<dbReference type="PANTHER" id="PTHR42648:SF11">
    <property type="entry name" value="TRANSPOSON TY4-P GAG-POL POLYPROTEIN"/>
    <property type="match status" value="1"/>
</dbReference>
<keyword evidence="4" id="KW-0645">Protease</keyword>
<dbReference type="Pfam" id="PF22936">
    <property type="entry name" value="Pol_BBD"/>
    <property type="match status" value="1"/>
</dbReference>
<keyword evidence="17" id="KW-0239">DNA-directed DNA polymerase</keyword>
<keyword evidence="19" id="KW-0233">DNA recombination</keyword>
<dbReference type="GO" id="GO:0032196">
    <property type="term" value="P:transposition"/>
    <property type="evidence" value="ECO:0007669"/>
    <property type="project" value="UniProtKB-KW"/>
</dbReference>
<keyword evidence="13" id="KW-0460">Magnesium</keyword>
<evidence type="ECO:0000256" key="23">
    <source>
        <dbReference type="SAM" id="MobiDB-lite"/>
    </source>
</evidence>
<evidence type="ECO:0000256" key="12">
    <source>
        <dbReference type="ARBA" id="ARBA00022840"/>
    </source>
</evidence>
<evidence type="ECO:0000259" key="24">
    <source>
        <dbReference type="PROSITE" id="PS50994"/>
    </source>
</evidence>
<evidence type="ECO:0000256" key="8">
    <source>
        <dbReference type="ARBA" id="ARBA00022741"/>
    </source>
</evidence>
<name>A0A2X0P7Q9_9BASI</name>
<dbReference type="InterPro" id="IPR043502">
    <property type="entry name" value="DNA/RNA_pol_sf"/>
</dbReference>
<keyword evidence="7" id="KW-0479">Metal-binding</keyword>
<evidence type="ECO:0000256" key="1">
    <source>
        <dbReference type="ARBA" id="ARBA00002180"/>
    </source>
</evidence>
<evidence type="ECO:0000256" key="10">
    <source>
        <dbReference type="ARBA" id="ARBA00022759"/>
    </source>
</evidence>
<evidence type="ECO:0000256" key="5">
    <source>
        <dbReference type="ARBA" id="ARBA00022695"/>
    </source>
</evidence>
<evidence type="ECO:0000256" key="22">
    <source>
        <dbReference type="ARBA" id="ARBA00049244"/>
    </source>
</evidence>
<keyword evidence="10" id="KW-0255">Endonuclease</keyword>
<dbReference type="InterPro" id="IPR012337">
    <property type="entry name" value="RNaseH-like_sf"/>
</dbReference>
<evidence type="ECO:0000256" key="16">
    <source>
        <dbReference type="ARBA" id="ARBA00022918"/>
    </source>
</evidence>
<gene>
    <name evidence="25" type="primary">BQ5605_C006g03832</name>
    <name evidence="25" type="ORF">BQ5605_C006G03832</name>
</gene>
<keyword evidence="6" id="KW-0540">Nuclease</keyword>
<dbReference type="InterPro" id="IPR013103">
    <property type="entry name" value="RVT_2"/>
</dbReference>
<keyword evidence="9" id="KW-0064">Aspartyl protease</keyword>
<evidence type="ECO:0000256" key="21">
    <source>
        <dbReference type="ARBA" id="ARBA00048173"/>
    </source>
</evidence>
<keyword evidence="11" id="KW-0378">Hydrolase</keyword>
<dbReference type="EMBL" id="FQNC01000044">
    <property type="protein sequence ID" value="SGY54043.1"/>
    <property type="molecule type" value="Genomic_DNA"/>
</dbReference>
<dbReference type="CDD" id="cd09272">
    <property type="entry name" value="RNase_HI_RT_Ty1"/>
    <property type="match status" value="1"/>
</dbReference>
<keyword evidence="15" id="KW-0229">DNA integration</keyword>
<keyword evidence="26" id="KW-1185">Reference proteome</keyword>
<keyword evidence="12" id="KW-0067">ATP-binding</keyword>
<dbReference type="SUPFAM" id="SSF56672">
    <property type="entry name" value="DNA/RNA polymerases"/>
    <property type="match status" value="1"/>
</dbReference>
<evidence type="ECO:0000256" key="7">
    <source>
        <dbReference type="ARBA" id="ARBA00022723"/>
    </source>
</evidence>
<keyword evidence="16" id="KW-0695">RNA-directed DNA polymerase</keyword>
<feature type="domain" description="Integrase catalytic" evidence="24">
    <location>
        <begin position="534"/>
        <end position="699"/>
    </location>
</feature>
<keyword evidence="3" id="KW-1188">Viral release from host cell</keyword>
<evidence type="ECO:0000256" key="11">
    <source>
        <dbReference type="ARBA" id="ARBA00022801"/>
    </source>
</evidence>
<dbReference type="GO" id="GO:0003723">
    <property type="term" value="F:RNA binding"/>
    <property type="evidence" value="ECO:0007669"/>
    <property type="project" value="UniProtKB-KW"/>
</dbReference>
<dbReference type="InterPro" id="IPR054722">
    <property type="entry name" value="PolX-like_BBD"/>
</dbReference>